<dbReference type="EMBL" id="FQTV01000010">
    <property type="protein sequence ID" value="SHF52938.1"/>
    <property type="molecule type" value="Genomic_DNA"/>
</dbReference>
<dbReference type="AlphaFoldDB" id="A0A1M5CDW8"/>
<proteinExistence type="predicted"/>
<reference evidence="1 2" key="1">
    <citation type="submission" date="2016-11" db="EMBL/GenBank/DDBJ databases">
        <authorList>
            <person name="Jaros S."/>
            <person name="Januszkiewicz K."/>
            <person name="Wedrychowicz H."/>
        </authorList>
    </citation>
    <scope>NUCLEOTIDE SEQUENCE [LARGE SCALE GENOMIC DNA]</scope>
    <source>
        <strain evidence="1 2">DSM 26991</strain>
    </source>
</reference>
<evidence type="ECO:0000313" key="2">
    <source>
        <dbReference type="Proteomes" id="UP000184509"/>
    </source>
</evidence>
<name>A0A1M5CDW8_9BACE</name>
<organism evidence="1 2">
    <name type="scientific">Bacteroides luti</name>
    <dbReference type="NCBI Taxonomy" id="1297750"/>
    <lineage>
        <taxon>Bacteria</taxon>
        <taxon>Pseudomonadati</taxon>
        <taxon>Bacteroidota</taxon>
        <taxon>Bacteroidia</taxon>
        <taxon>Bacteroidales</taxon>
        <taxon>Bacteroidaceae</taxon>
        <taxon>Bacteroides</taxon>
    </lineage>
</organism>
<protein>
    <submittedName>
        <fullName evidence="1">Uncharacterized protein</fullName>
    </submittedName>
</protein>
<sequence length="57" mass="6733">MGNSSILAEMGTRNSCRSYLLFCKNWMELFILYKTIHSSVQNNSFFCTEELIVLYRE</sequence>
<evidence type="ECO:0000313" key="1">
    <source>
        <dbReference type="EMBL" id="SHF52938.1"/>
    </source>
</evidence>
<gene>
    <name evidence="1" type="ORF">SAMN05444405_1109</name>
</gene>
<dbReference type="Proteomes" id="UP000184509">
    <property type="component" value="Unassembled WGS sequence"/>
</dbReference>
<accession>A0A1M5CDW8</accession>
<keyword evidence="2" id="KW-1185">Reference proteome</keyword>